<gene>
    <name evidence="1" type="ORF">HHI36_011341</name>
</gene>
<keyword evidence="2" id="KW-1185">Reference proteome</keyword>
<name>A0ABD2MLI1_9CUCU</name>
<sequence length="160" mass="17580">MILIGSFANHMSLSIRSAKKAFEENLVTSKDRRKLFRYLRSSLSSKVSIPMVRRSTGEQCDGIAECASIFADVFADSYSIELDGPIPRVRLPRALQSLESFEFSGEEVLSYSASLDVSISPGVGNVSARLKSSAPALLSINQYLGLVVHNLYITDRLEDS</sequence>
<dbReference type="Proteomes" id="UP001516400">
    <property type="component" value="Unassembled WGS sequence"/>
</dbReference>
<accession>A0ABD2MLI1</accession>
<reference evidence="1 2" key="1">
    <citation type="journal article" date="2021" name="BMC Biol.">
        <title>Horizontally acquired antibacterial genes associated with adaptive radiation of ladybird beetles.</title>
        <authorList>
            <person name="Li H.S."/>
            <person name="Tang X.F."/>
            <person name="Huang Y.H."/>
            <person name="Xu Z.Y."/>
            <person name="Chen M.L."/>
            <person name="Du X.Y."/>
            <person name="Qiu B.Y."/>
            <person name="Chen P.T."/>
            <person name="Zhang W."/>
            <person name="Slipinski A."/>
            <person name="Escalona H.E."/>
            <person name="Waterhouse R.M."/>
            <person name="Zwick A."/>
            <person name="Pang H."/>
        </authorList>
    </citation>
    <scope>NUCLEOTIDE SEQUENCE [LARGE SCALE GENOMIC DNA]</scope>
    <source>
        <strain evidence="1">SYSU2018</strain>
    </source>
</reference>
<evidence type="ECO:0000313" key="1">
    <source>
        <dbReference type="EMBL" id="KAL3267205.1"/>
    </source>
</evidence>
<organism evidence="1 2">
    <name type="scientific">Cryptolaemus montrouzieri</name>
    <dbReference type="NCBI Taxonomy" id="559131"/>
    <lineage>
        <taxon>Eukaryota</taxon>
        <taxon>Metazoa</taxon>
        <taxon>Ecdysozoa</taxon>
        <taxon>Arthropoda</taxon>
        <taxon>Hexapoda</taxon>
        <taxon>Insecta</taxon>
        <taxon>Pterygota</taxon>
        <taxon>Neoptera</taxon>
        <taxon>Endopterygota</taxon>
        <taxon>Coleoptera</taxon>
        <taxon>Polyphaga</taxon>
        <taxon>Cucujiformia</taxon>
        <taxon>Coccinelloidea</taxon>
        <taxon>Coccinellidae</taxon>
        <taxon>Scymninae</taxon>
        <taxon>Scymnini</taxon>
        <taxon>Cryptolaemus</taxon>
    </lineage>
</organism>
<evidence type="ECO:0000313" key="2">
    <source>
        <dbReference type="Proteomes" id="UP001516400"/>
    </source>
</evidence>
<dbReference type="EMBL" id="JABFTP020000001">
    <property type="protein sequence ID" value="KAL3267205.1"/>
    <property type="molecule type" value="Genomic_DNA"/>
</dbReference>
<proteinExistence type="predicted"/>
<dbReference type="AlphaFoldDB" id="A0ABD2MLI1"/>
<protein>
    <submittedName>
        <fullName evidence="1">Uncharacterized protein</fullName>
    </submittedName>
</protein>
<comment type="caution">
    <text evidence="1">The sequence shown here is derived from an EMBL/GenBank/DDBJ whole genome shotgun (WGS) entry which is preliminary data.</text>
</comment>